<keyword evidence="2" id="KW-1185">Reference proteome</keyword>
<dbReference type="SUPFAM" id="SSF53335">
    <property type="entry name" value="S-adenosyl-L-methionine-dependent methyltransferases"/>
    <property type="match status" value="1"/>
</dbReference>
<organism evidence="1 2">
    <name type="scientific">Micromonospora tarensis</name>
    <dbReference type="NCBI Taxonomy" id="2806100"/>
    <lineage>
        <taxon>Bacteria</taxon>
        <taxon>Bacillati</taxon>
        <taxon>Actinomycetota</taxon>
        <taxon>Actinomycetes</taxon>
        <taxon>Micromonosporales</taxon>
        <taxon>Micromonosporaceae</taxon>
        <taxon>Micromonospora</taxon>
    </lineage>
</organism>
<accession>A0ABS1YRH3</accession>
<name>A0ABS1YRH3_9ACTN</name>
<dbReference type="EMBL" id="JAEVHL010000432">
    <property type="protein sequence ID" value="MBM0280026.1"/>
    <property type="molecule type" value="Genomic_DNA"/>
</dbReference>
<dbReference type="GO" id="GO:0008168">
    <property type="term" value="F:methyltransferase activity"/>
    <property type="evidence" value="ECO:0007669"/>
    <property type="project" value="UniProtKB-KW"/>
</dbReference>
<keyword evidence="1" id="KW-0489">Methyltransferase</keyword>
<dbReference type="Gene3D" id="3.40.50.150">
    <property type="entry name" value="Vaccinia Virus protein VP39"/>
    <property type="match status" value="1"/>
</dbReference>
<keyword evidence="1" id="KW-0808">Transferase</keyword>
<gene>
    <name evidence="1" type="ORF">JM949_35125</name>
</gene>
<protein>
    <submittedName>
        <fullName evidence="1">FkbM family methyltransferase</fullName>
    </submittedName>
</protein>
<dbReference type="InterPro" id="IPR029063">
    <property type="entry name" value="SAM-dependent_MTases_sf"/>
</dbReference>
<reference evidence="1 2" key="1">
    <citation type="submission" date="2021-01" db="EMBL/GenBank/DDBJ databases">
        <title>Draft genome sequence of Micromonospora sp. strain STR1s_6.</title>
        <authorList>
            <person name="Karlyshev A."/>
            <person name="Jawad R."/>
        </authorList>
    </citation>
    <scope>NUCLEOTIDE SEQUENCE [LARGE SCALE GENOMIC DNA]</scope>
    <source>
        <strain evidence="1 2">STR1S-6</strain>
    </source>
</reference>
<proteinExistence type="predicted"/>
<comment type="caution">
    <text evidence="1">The sequence shown here is derived from an EMBL/GenBank/DDBJ whole genome shotgun (WGS) entry which is preliminary data.</text>
</comment>
<dbReference type="Proteomes" id="UP000622245">
    <property type="component" value="Unassembled WGS sequence"/>
</dbReference>
<evidence type="ECO:0000313" key="1">
    <source>
        <dbReference type="EMBL" id="MBM0280026.1"/>
    </source>
</evidence>
<feature type="non-terminal residue" evidence="1">
    <location>
        <position position="31"/>
    </location>
</feature>
<dbReference type="GO" id="GO:0032259">
    <property type="term" value="P:methylation"/>
    <property type="evidence" value="ECO:0007669"/>
    <property type="project" value="UniProtKB-KW"/>
</dbReference>
<sequence>MVTVDALVEQYGVPTFAKIDVEGFEDEVLAG</sequence>
<evidence type="ECO:0000313" key="2">
    <source>
        <dbReference type="Proteomes" id="UP000622245"/>
    </source>
</evidence>